<protein>
    <recommendedName>
        <fullName evidence="1">Transcription regulator PadR N-terminal domain-containing protein</fullName>
    </recommendedName>
</protein>
<dbReference type="Pfam" id="PF03551">
    <property type="entry name" value="PadR"/>
    <property type="match status" value="1"/>
</dbReference>
<reference evidence="2 3" key="1">
    <citation type="submission" date="2014-11" db="EMBL/GenBank/DDBJ databases">
        <title>Mycobacterium setense Manresensis Genome.</title>
        <authorList>
            <person name="Rech G."/>
            <person name="Sumoy L."/>
        </authorList>
    </citation>
    <scope>NUCLEOTIDE SEQUENCE [LARGE SCALE GENOMIC DNA]</scope>
    <source>
        <strain evidence="2 3">Manresensis</strain>
    </source>
</reference>
<sequence>MAGVAAPTVRLLVLGVVRMLGEAHGYAVHRELMSWRVDTWTAVKPPSIYHAVKQLEREDKLRAVRSEAGSRGPARTVYALTDSGDTEFFGLLQAALVSPEIEVLGAGVAFMCSLPRDRAAELLARQLTVSREIAEELQGMKPQWPDPEQPPHAHHLLDLWSGVFGANARWTEAMLGRVRAGEFRFAGDAQGAGSAFKPGMT</sequence>
<evidence type="ECO:0000313" key="3">
    <source>
        <dbReference type="Proteomes" id="UP000031004"/>
    </source>
</evidence>
<name>A0ABR4YQ94_9MYCO</name>
<proteinExistence type="predicted"/>
<dbReference type="InterPro" id="IPR036388">
    <property type="entry name" value="WH-like_DNA-bd_sf"/>
</dbReference>
<gene>
    <name evidence="2" type="ORF">QQ44_19020</name>
</gene>
<dbReference type="InterPro" id="IPR036390">
    <property type="entry name" value="WH_DNA-bd_sf"/>
</dbReference>
<organism evidence="2 3">
    <name type="scientific">Mycolicibacterium setense</name>
    <dbReference type="NCBI Taxonomy" id="431269"/>
    <lineage>
        <taxon>Bacteria</taxon>
        <taxon>Bacillati</taxon>
        <taxon>Actinomycetota</taxon>
        <taxon>Actinomycetes</taxon>
        <taxon>Mycobacteriales</taxon>
        <taxon>Mycobacteriaceae</taxon>
        <taxon>Mycolicibacterium</taxon>
    </lineage>
</organism>
<evidence type="ECO:0000259" key="1">
    <source>
        <dbReference type="Pfam" id="PF03551"/>
    </source>
</evidence>
<dbReference type="PANTHER" id="PTHR33169:SF14">
    <property type="entry name" value="TRANSCRIPTIONAL REGULATOR RV3488"/>
    <property type="match status" value="1"/>
</dbReference>
<dbReference type="Gene3D" id="1.10.10.10">
    <property type="entry name" value="Winged helix-like DNA-binding domain superfamily/Winged helix DNA-binding domain"/>
    <property type="match status" value="1"/>
</dbReference>
<dbReference type="SUPFAM" id="SSF46785">
    <property type="entry name" value="Winged helix' DNA-binding domain"/>
    <property type="match status" value="1"/>
</dbReference>
<accession>A0ABR4YQ94</accession>
<comment type="caution">
    <text evidence="2">The sequence shown here is derived from an EMBL/GenBank/DDBJ whole genome shotgun (WGS) entry which is preliminary data.</text>
</comment>
<feature type="domain" description="Transcription regulator PadR N-terminal" evidence="1">
    <location>
        <begin position="13"/>
        <end position="87"/>
    </location>
</feature>
<keyword evidence="3" id="KW-1185">Reference proteome</keyword>
<evidence type="ECO:0000313" key="2">
    <source>
        <dbReference type="EMBL" id="KHO22415.1"/>
    </source>
</evidence>
<dbReference type="Proteomes" id="UP000031004">
    <property type="component" value="Unassembled WGS sequence"/>
</dbReference>
<dbReference type="RefSeq" id="WP_039323398.1">
    <property type="nucleotide sequence ID" value="NZ_JACKSA010000257.1"/>
</dbReference>
<dbReference type="PANTHER" id="PTHR33169">
    <property type="entry name" value="PADR-FAMILY TRANSCRIPTIONAL REGULATOR"/>
    <property type="match status" value="1"/>
</dbReference>
<dbReference type="EMBL" id="JTLZ01000009">
    <property type="protein sequence ID" value="KHO22415.1"/>
    <property type="molecule type" value="Genomic_DNA"/>
</dbReference>
<dbReference type="InterPro" id="IPR052509">
    <property type="entry name" value="Metal_resp_DNA-bind_regulator"/>
</dbReference>
<dbReference type="InterPro" id="IPR005149">
    <property type="entry name" value="Tscrpt_reg_PadR_N"/>
</dbReference>